<reference evidence="1" key="3">
    <citation type="submission" date="2025-09" db="UniProtKB">
        <authorList>
            <consortium name="Ensembl"/>
        </authorList>
    </citation>
    <scope>IDENTIFICATION</scope>
</reference>
<dbReference type="AlphaFoldDB" id="A0A803SRY1"/>
<sequence length="170" mass="19245">NEEVPSQWTMKQLLPPCGQNRTSPQEKVKLPLRLSLSRFYVYMGSIETENSFILPPLQEDPMIVFSHGSLQEDPMIVFSHGSLQEDPMIVFSHGSLQEDPMVVFSHGSLQEDPMIVFSHGSLQEDPMVVFSHGSLQEDPMIVFSHGSLQEDPMHGLHRCFWPSTPRNPNS</sequence>
<proteinExistence type="predicted"/>
<accession>A0A803SRY1</accession>
<reference evidence="1" key="1">
    <citation type="submission" date="2009-12" db="EMBL/GenBank/DDBJ databases">
        <title>The Genome Sequence of Anolis carolinensis (Green Anole Lizard).</title>
        <authorList>
            <consortium name="The Genome Sequencing Platform"/>
            <person name="Di Palma F."/>
            <person name="Alfoldi J."/>
            <person name="Heiman D."/>
            <person name="Young S."/>
            <person name="Grabherr M."/>
            <person name="Johnson J."/>
            <person name="Lander E.S."/>
            <person name="Lindblad-Toh K."/>
        </authorList>
    </citation>
    <scope>NUCLEOTIDE SEQUENCE [LARGE SCALE GENOMIC DNA]</scope>
    <source>
        <strain evidence="1">JBL SC #1</strain>
    </source>
</reference>
<dbReference type="Proteomes" id="UP000001646">
    <property type="component" value="Unplaced"/>
</dbReference>
<organism evidence="1 2">
    <name type="scientific">Anolis carolinensis</name>
    <name type="common">Green anole</name>
    <name type="synonym">American chameleon</name>
    <dbReference type="NCBI Taxonomy" id="28377"/>
    <lineage>
        <taxon>Eukaryota</taxon>
        <taxon>Metazoa</taxon>
        <taxon>Chordata</taxon>
        <taxon>Craniata</taxon>
        <taxon>Vertebrata</taxon>
        <taxon>Euteleostomi</taxon>
        <taxon>Lepidosauria</taxon>
        <taxon>Squamata</taxon>
        <taxon>Bifurcata</taxon>
        <taxon>Unidentata</taxon>
        <taxon>Episquamata</taxon>
        <taxon>Toxicofera</taxon>
        <taxon>Iguania</taxon>
        <taxon>Dactyloidae</taxon>
        <taxon>Anolis</taxon>
    </lineage>
</organism>
<evidence type="ECO:0000313" key="1">
    <source>
        <dbReference type="Ensembl" id="ENSACAP00000025721.1"/>
    </source>
</evidence>
<protein>
    <submittedName>
        <fullName evidence="1">Uncharacterized protein</fullName>
    </submittedName>
</protein>
<dbReference type="InParanoid" id="A0A803SRY1"/>
<reference evidence="1" key="2">
    <citation type="submission" date="2025-08" db="UniProtKB">
        <authorList>
            <consortium name="Ensembl"/>
        </authorList>
    </citation>
    <scope>IDENTIFICATION</scope>
</reference>
<name>A0A803SRY1_ANOCA</name>
<dbReference type="Ensembl" id="ENSACAT00000036777.1">
    <property type="protein sequence ID" value="ENSACAP00000025721.1"/>
    <property type="gene ID" value="ENSACAG00000037114.1"/>
</dbReference>
<keyword evidence="2" id="KW-1185">Reference proteome</keyword>
<evidence type="ECO:0000313" key="2">
    <source>
        <dbReference type="Proteomes" id="UP000001646"/>
    </source>
</evidence>